<feature type="domain" description="SusD-like N-terminal" evidence="7">
    <location>
        <begin position="76"/>
        <end position="183"/>
    </location>
</feature>
<dbReference type="Pfam" id="PF07980">
    <property type="entry name" value="SusD_RagB"/>
    <property type="match status" value="1"/>
</dbReference>
<evidence type="ECO:0000256" key="2">
    <source>
        <dbReference type="ARBA" id="ARBA00006275"/>
    </source>
</evidence>
<evidence type="ECO:0000256" key="1">
    <source>
        <dbReference type="ARBA" id="ARBA00004442"/>
    </source>
</evidence>
<proteinExistence type="inferred from homology"/>
<keyword evidence="3" id="KW-0732">Signal</keyword>
<evidence type="ECO:0000256" key="3">
    <source>
        <dbReference type="ARBA" id="ARBA00022729"/>
    </source>
</evidence>
<dbReference type="CDD" id="cd08977">
    <property type="entry name" value="SusD"/>
    <property type="match status" value="1"/>
</dbReference>
<dbReference type="Proteomes" id="UP000254893">
    <property type="component" value="Unassembled WGS sequence"/>
</dbReference>
<evidence type="ECO:0000259" key="7">
    <source>
        <dbReference type="Pfam" id="PF14322"/>
    </source>
</evidence>
<reference evidence="8 9" key="1">
    <citation type="submission" date="2018-06" db="EMBL/GenBank/DDBJ databases">
        <authorList>
            <consortium name="Pathogen Informatics"/>
            <person name="Doyle S."/>
        </authorList>
    </citation>
    <scope>NUCLEOTIDE SEQUENCE [LARGE SCALE GENOMIC DNA]</scope>
    <source>
        <strain evidence="8 9">NCTC11388</strain>
    </source>
</reference>
<dbReference type="InterPro" id="IPR011990">
    <property type="entry name" value="TPR-like_helical_dom_sf"/>
</dbReference>
<dbReference type="SUPFAM" id="SSF48452">
    <property type="entry name" value="TPR-like"/>
    <property type="match status" value="1"/>
</dbReference>
<keyword evidence="4" id="KW-0472">Membrane</keyword>
<comment type="similarity">
    <text evidence="2">Belongs to the SusD family.</text>
</comment>
<organism evidence="8 9">
    <name type="scientific">Sphingobacterium spiritivorum</name>
    <name type="common">Flavobacterium spiritivorum</name>
    <dbReference type="NCBI Taxonomy" id="258"/>
    <lineage>
        <taxon>Bacteria</taxon>
        <taxon>Pseudomonadati</taxon>
        <taxon>Bacteroidota</taxon>
        <taxon>Sphingobacteriia</taxon>
        <taxon>Sphingobacteriales</taxon>
        <taxon>Sphingobacteriaceae</taxon>
        <taxon>Sphingobacterium</taxon>
    </lineage>
</organism>
<dbReference type="AlphaFoldDB" id="A0A380BS99"/>
<dbReference type="GO" id="GO:0009279">
    <property type="term" value="C:cell outer membrane"/>
    <property type="evidence" value="ECO:0007669"/>
    <property type="project" value="UniProtKB-SubCell"/>
</dbReference>
<evidence type="ECO:0000256" key="5">
    <source>
        <dbReference type="ARBA" id="ARBA00023237"/>
    </source>
</evidence>
<evidence type="ECO:0000313" key="8">
    <source>
        <dbReference type="EMBL" id="SUJ06228.1"/>
    </source>
</evidence>
<protein>
    <submittedName>
        <fullName evidence="8">SusD family</fullName>
    </submittedName>
</protein>
<comment type="subcellular location">
    <subcellularLocation>
        <location evidence="1">Cell outer membrane</location>
    </subcellularLocation>
</comment>
<sequence>MKNIFYPIIALLLTTWSCKNVLDIDDLNSLDESKVWSDSNLVKAYVTNLYPLFGNWSSGADNNSEQLIGIAFPLDAVTVNNTAYKAWDYTTIRRINTAIQKVKENTTLSANFKNSIISQALFMRAYMYFNMVKYHGGVPYITVPQDLEKDDLETPRNTTKECFDFILKDLNEAIALLPPTIPKGSADYGRIDGNFAVAFKAKVLLYKASPQFNPANPFDNAYWADAHVANKAAYDRLKANGYSLTTDYANIALQEKGPEVVFAVINAYPNKVAAWDNGVRPGSESRGAAGAVPSWDFVKAFPMKDGRLFSDPVGKYYKSDAAFLQSYWENRDPRFDKSIVWNGKLYEVSGKAGKRQYTSVGIAADLDNFGVNPKANTPSENLNRYSGFFILKNSKLSLKQTEVETQYDVDYVLMRFAEVMMNYAETANETGDFNTALDILKQIRMRAGIEAGADGKYGIVATNRIQMRDAILAERNIEFCFEGHRFWDLRRSGKLSVLNNTTKYGVEAIAINSNGTEMDLEAAAALAKTYQLREYQFKYSVLQVPNTGNKVNLVPDKYYFFPIAQSVIDKNPKIIQNKDWGGSFDPTLQ</sequence>
<name>A0A380BS99_SPHSI</name>
<evidence type="ECO:0000256" key="4">
    <source>
        <dbReference type="ARBA" id="ARBA00023136"/>
    </source>
</evidence>
<dbReference type="RefSeq" id="WP_115169760.1">
    <property type="nucleotide sequence ID" value="NZ_UGYW01000002.1"/>
</dbReference>
<evidence type="ECO:0000259" key="6">
    <source>
        <dbReference type="Pfam" id="PF07980"/>
    </source>
</evidence>
<dbReference type="Pfam" id="PF14322">
    <property type="entry name" value="SusD-like_3"/>
    <property type="match status" value="1"/>
</dbReference>
<dbReference type="InterPro" id="IPR033985">
    <property type="entry name" value="SusD-like_N"/>
</dbReference>
<accession>A0A380BS99</accession>
<keyword evidence="5" id="KW-0998">Cell outer membrane</keyword>
<dbReference type="Gene3D" id="1.25.40.390">
    <property type="match status" value="1"/>
</dbReference>
<dbReference type="EMBL" id="UGYW01000002">
    <property type="protein sequence ID" value="SUJ06228.1"/>
    <property type="molecule type" value="Genomic_DNA"/>
</dbReference>
<dbReference type="InterPro" id="IPR012944">
    <property type="entry name" value="SusD_RagB_dom"/>
</dbReference>
<feature type="domain" description="RagB/SusD" evidence="6">
    <location>
        <begin position="270"/>
        <end position="580"/>
    </location>
</feature>
<gene>
    <name evidence="8" type="ORF">NCTC11388_01638</name>
</gene>
<evidence type="ECO:0000313" key="9">
    <source>
        <dbReference type="Proteomes" id="UP000254893"/>
    </source>
</evidence>